<sequence length="140" mass="13081">MTTSTRPTPDGEANSGGKAAGEPSTGRQDGEHHRAADRRPGAGTVIGGTVVSEKSGDGKSDIGDTLTLAVTPPKPGSQSSGKRTGRPTGPAGANGPAGPAGATGPAAASNAPAPAPAQAAAPAPAGALAVREPAAAPAPA</sequence>
<protein>
    <submittedName>
        <fullName evidence="2">Uncharacterized protein</fullName>
    </submittedName>
</protein>
<accession>A0A3M8W6E2</accession>
<keyword evidence="3" id="KW-1185">Reference proteome</keyword>
<feature type="compositionally biased region" description="Basic and acidic residues" evidence="1">
    <location>
        <begin position="28"/>
        <end position="40"/>
    </location>
</feature>
<feature type="compositionally biased region" description="Low complexity" evidence="1">
    <location>
        <begin position="87"/>
        <end position="140"/>
    </location>
</feature>
<feature type="non-terminal residue" evidence="2">
    <location>
        <position position="140"/>
    </location>
</feature>
<name>A0A3M8W6E2_9ACTN</name>
<gene>
    <name evidence="2" type="ORF">EEJ42_16875</name>
</gene>
<comment type="caution">
    <text evidence="2">The sequence shown here is derived from an EMBL/GenBank/DDBJ whole genome shotgun (WGS) entry which is preliminary data.</text>
</comment>
<organism evidence="2 3">
    <name type="scientific">Streptomyces botrytidirepellens</name>
    <dbReference type="NCBI Taxonomy" id="2486417"/>
    <lineage>
        <taxon>Bacteria</taxon>
        <taxon>Bacillati</taxon>
        <taxon>Actinomycetota</taxon>
        <taxon>Actinomycetes</taxon>
        <taxon>Kitasatosporales</taxon>
        <taxon>Streptomycetaceae</taxon>
        <taxon>Streptomyces</taxon>
    </lineage>
</organism>
<evidence type="ECO:0000313" key="2">
    <source>
        <dbReference type="EMBL" id="RNG25067.1"/>
    </source>
</evidence>
<proteinExistence type="predicted"/>
<evidence type="ECO:0000313" key="3">
    <source>
        <dbReference type="Proteomes" id="UP000275401"/>
    </source>
</evidence>
<reference evidence="2 3" key="1">
    <citation type="submission" date="2018-11" db="EMBL/GenBank/DDBJ databases">
        <title>The Potential of Streptomyces as Biocontrol Agents against the Tomato grey mould, Botrytis cinerea (Gray mold) Frontiers in Microbiology.</title>
        <authorList>
            <person name="Li D."/>
        </authorList>
    </citation>
    <scope>NUCLEOTIDE SEQUENCE [LARGE SCALE GENOMIC DNA]</scope>
    <source>
        <strain evidence="2 3">NEAU-LD23</strain>
    </source>
</reference>
<dbReference type="EMBL" id="RIBZ01000226">
    <property type="protein sequence ID" value="RNG25067.1"/>
    <property type="molecule type" value="Genomic_DNA"/>
</dbReference>
<dbReference type="AlphaFoldDB" id="A0A3M8W6E2"/>
<feature type="region of interest" description="Disordered" evidence="1">
    <location>
        <begin position="1"/>
        <end position="140"/>
    </location>
</feature>
<evidence type="ECO:0000256" key="1">
    <source>
        <dbReference type="SAM" id="MobiDB-lite"/>
    </source>
</evidence>
<dbReference type="Proteomes" id="UP000275401">
    <property type="component" value="Unassembled WGS sequence"/>
</dbReference>